<dbReference type="InterPro" id="IPR013083">
    <property type="entry name" value="Znf_RING/FYVE/PHD"/>
</dbReference>
<accession>A0A9P7RNA7</accession>
<dbReference type="KEGG" id="more:E1B28_002265"/>
<dbReference type="AlphaFoldDB" id="A0A9P7RNA7"/>
<dbReference type="RefSeq" id="XP_043002772.1">
    <property type="nucleotide sequence ID" value="XM_043159173.1"/>
</dbReference>
<dbReference type="Proteomes" id="UP001049176">
    <property type="component" value="Chromosome 10"/>
</dbReference>
<reference evidence="1" key="1">
    <citation type="journal article" date="2021" name="Genome Biol. Evol.">
        <title>The assembled and annotated genome of the fairy-ring fungus Marasmius oreades.</title>
        <authorList>
            <person name="Hiltunen M."/>
            <person name="Ament-Velasquez S.L."/>
            <person name="Johannesson H."/>
        </authorList>
    </citation>
    <scope>NUCLEOTIDE SEQUENCE</scope>
    <source>
        <strain evidence="1">03SP1</strain>
    </source>
</reference>
<evidence type="ECO:0000313" key="1">
    <source>
        <dbReference type="EMBL" id="KAG7086301.1"/>
    </source>
</evidence>
<dbReference type="Gene3D" id="3.30.40.10">
    <property type="entry name" value="Zinc/RING finger domain, C3HC4 (zinc finger)"/>
    <property type="match status" value="1"/>
</dbReference>
<gene>
    <name evidence="1" type="ORF">E1B28_002265</name>
</gene>
<organism evidence="1 2">
    <name type="scientific">Marasmius oreades</name>
    <name type="common">fairy-ring Marasmius</name>
    <dbReference type="NCBI Taxonomy" id="181124"/>
    <lineage>
        <taxon>Eukaryota</taxon>
        <taxon>Fungi</taxon>
        <taxon>Dikarya</taxon>
        <taxon>Basidiomycota</taxon>
        <taxon>Agaricomycotina</taxon>
        <taxon>Agaricomycetes</taxon>
        <taxon>Agaricomycetidae</taxon>
        <taxon>Agaricales</taxon>
        <taxon>Marasmiineae</taxon>
        <taxon>Marasmiaceae</taxon>
        <taxon>Marasmius</taxon>
    </lineage>
</organism>
<dbReference type="GeneID" id="66071341"/>
<proteinExistence type="predicted"/>
<evidence type="ECO:0008006" key="3">
    <source>
        <dbReference type="Google" id="ProtNLM"/>
    </source>
</evidence>
<evidence type="ECO:0000313" key="2">
    <source>
        <dbReference type="Proteomes" id="UP001049176"/>
    </source>
</evidence>
<comment type="caution">
    <text evidence="1">The sequence shown here is derived from an EMBL/GenBank/DDBJ whole genome shotgun (WGS) entry which is preliminary data.</text>
</comment>
<protein>
    <recommendedName>
        <fullName evidence="3">RING-type domain-containing protein</fullName>
    </recommendedName>
</protein>
<dbReference type="SUPFAM" id="SSF57850">
    <property type="entry name" value="RING/U-box"/>
    <property type="match status" value="1"/>
</dbReference>
<name>A0A9P7RNA7_9AGAR</name>
<sequence length="185" mass="21308">MSFQTPADSPNHIENHEQEIQGLDVHMQETQLKSVNASWASKDSTSNSCLQLLICYKCQRLLSNPHTIRCGDTFCAKCLLDVRKQSRIEKVDGKEVEHKEPTYEEYNLLSPKCPKCNKSISFRPIPSMYHERLAANFSARFGIPRSAPVKLEWPQPHPMMIQMAKMRYLQGEDDDDDDEDYSDDV</sequence>
<dbReference type="OrthoDB" id="6105938at2759"/>
<keyword evidence="2" id="KW-1185">Reference proteome</keyword>
<dbReference type="EMBL" id="CM032190">
    <property type="protein sequence ID" value="KAG7086301.1"/>
    <property type="molecule type" value="Genomic_DNA"/>
</dbReference>